<evidence type="ECO:0000313" key="1">
    <source>
        <dbReference type="EMBL" id="MBW30790.1"/>
    </source>
</evidence>
<name>A0A2M3ZQR2_9DIPT</name>
<dbReference type="AlphaFoldDB" id="A0A2M3ZQR2"/>
<organism evidence="1">
    <name type="scientific">Anopheles braziliensis</name>
    <dbReference type="NCBI Taxonomy" id="58242"/>
    <lineage>
        <taxon>Eukaryota</taxon>
        <taxon>Metazoa</taxon>
        <taxon>Ecdysozoa</taxon>
        <taxon>Arthropoda</taxon>
        <taxon>Hexapoda</taxon>
        <taxon>Insecta</taxon>
        <taxon>Pterygota</taxon>
        <taxon>Neoptera</taxon>
        <taxon>Endopterygota</taxon>
        <taxon>Diptera</taxon>
        <taxon>Nematocera</taxon>
        <taxon>Culicoidea</taxon>
        <taxon>Culicidae</taxon>
        <taxon>Anophelinae</taxon>
        <taxon>Anopheles</taxon>
    </lineage>
</organism>
<proteinExistence type="predicted"/>
<protein>
    <submittedName>
        <fullName evidence="1">Putative secreted peptide</fullName>
    </submittedName>
</protein>
<dbReference type="EMBL" id="GGFM01010039">
    <property type="protein sequence ID" value="MBW30790.1"/>
    <property type="molecule type" value="Transcribed_RNA"/>
</dbReference>
<reference evidence="1" key="1">
    <citation type="submission" date="2018-01" db="EMBL/GenBank/DDBJ databases">
        <title>An insight into the sialome of Amazonian anophelines.</title>
        <authorList>
            <person name="Ribeiro J.M."/>
            <person name="Scarpassa V."/>
            <person name="Calvo E."/>
        </authorList>
    </citation>
    <scope>NUCLEOTIDE SEQUENCE</scope>
    <source>
        <tissue evidence="1">Salivary glands</tissue>
    </source>
</reference>
<accession>A0A2M3ZQR2</accession>
<sequence>MCSVLLILVFRPLFVLSYALLLLPPLLQLLPFWWPMGPHALLTLKILLGNFRVPEQRDRGKQGILLVLAHCPLGLGCPFASSANHYACLLMGTIARYHYFTYPHQGSSAIMWMSVYGWV</sequence>